<keyword evidence="5 6" id="KW-0233">DNA recombination</keyword>
<evidence type="ECO:0000256" key="5">
    <source>
        <dbReference type="ARBA" id="ARBA00023172"/>
    </source>
</evidence>
<evidence type="ECO:0000256" key="1">
    <source>
        <dbReference type="ARBA" id="ARBA00002190"/>
    </source>
</evidence>
<dbReference type="InterPro" id="IPR001207">
    <property type="entry name" value="Transposase_mutator"/>
</dbReference>
<comment type="similarity">
    <text evidence="2 6">Belongs to the transposase mutator family.</text>
</comment>
<protein>
    <recommendedName>
        <fullName evidence="6">Mutator family transposase</fullName>
    </recommendedName>
</protein>
<evidence type="ECO:0000256" key="3">
    <source>
        <dbReference type="ARBA" id="ARBA00022578"/>
    </source>
</evidence>
<dbReference type="GO" id="GO:0006313">
    <property type="term" value="P:DNA transposition"/>
    <property type="evidence" value="ECO:0007669"/>
    <property type="project" value="UniProtKB-UniRule"/>
</dbReference>
<dbReference type="NCBIfam" id="NF033543">
    <property type="entry name" value="transpos_IS256"/>
    <property type="match status" value="1"/>
</dbReference>
<comment type="function">
    <text evidence="1 6">Required for the transposition of the insertion element.</text>
</comment>
<accession>A0AAT9G795</accession>
<evidence type="ECO:0000256" key="4">
    <source>
        <dbReference type="ARBA" id="ARBA00023125"/>
    </source>
</evidence>
<organism evidence="7">
    <name type="scientific">Candidatus Tisiphia endosymbiont of Sergentomyia squamirostris</name>
    <dbReference type="NCBI Taxonomy" id="3113639"/>
    <lineage>
        <taxon>Bacteria</taxon>
        <taxon>Pseudomonadati</taxon>
        <taxon>Pseudomonadota</taxon>
        <taxon>Alphaproteobacteria</taxon>
        <taxon>Rickettsiales</taxon>
        <taxon>Rickettsiaceae</taxon>
        <taxon>Rickettsieae</taxon>
        <taxon>Candidatus Tisiphia</taxon>
    </lineage>
</organism>
<dbReference type="PANTHER" id="PTHR33217">
    <property type="entry name" value="TRANSPOSASE FOR INSERTION SEQUENCE ELEMENT IS1081"/>
    <property type="match status" value="1"/>
</dbReference>
<keyword evidence="3 6" id="KW-0815">Transposition</keyword>
<dbReference type="GO" id="GO:0004803">
    <property type="term" value="F:transposase activity"/>
    <property type="evidence" value="ECO:0007669"/>
    <property type="project" value="UniProtKB-UniRule"/>
</dbReference>
<evidence type="ECO:0000313" key="7">
    <source>
        <dbReference type="EMBL" id="BFD45691.1"/>
    </source>
</evidence>
<evidence type="ECO:0000256" key="6">
    <source>
        <dbReference type="RuleBase" id="RU365089"/>
    </source>
</evidence>
<name>A0AAT9G795_9RICK</name>
<sequence>MTKKKDIDKEKLNINNQLVEELLSKADTSELFGWDGLFQQLKKQIVEKILASELDHELGYSKHSKVEKVDNNRRNGSYEKTVIDDDGRKLTVEIPRDREGEYNPQLIPKGLRRFNGFDEKVISLYGRGMTVSEIRGHLEEIYQTEVSSDLISTITDGVLEEVTRWQNRCLDRVYPILYLDCIYVKSRDNHIVINKAVYLAIAVNIEGKKELLGIWIGKNEGSKFWMQVVTELKNRGVEQIYVACVDGLKGFPEAISSIFPATIVQLCIVHMVRNSVKYVSHKDLKEVTSDLKQIYTANNEEMARLKLQQFSVKWDKKYPVISDIWQRSWSGIIPFFAFPEEIRKVIYTTNTIESINRQIRKIIKNKGVFPDDKSIQKIIFLALQNAAKKWTMPIKDWSLALNQFEILCGDFKYDLLENKK</sequence>
<reference evidence="7" key="1">
    <citation type="submission" date="2024-01" db="EMBL/GenBank/DDBJ databases">
        <title>Sequencing the genomes of a sandfly, Sergentomyia squamirostris, and its two endosymbionts.</title>
        <authorList>
            <person name="Itokawa K."/>
            <person name="Sanjoba C."/>
        </authorList>
    </citation>
    <scope>NUCLEOTIDE SEQUENCE</scope>
    <source>
        <strain evidence="7">RiSSQ</strain>
    </source>
</reference>
<dbReference type="AlphaFoldDB" id="A0AAT9G795"/>
<keyword evidence="4 6" id="KW-0238">DNA-binding</keyword>
<dbReference type="GO" id="GO:0003677">
    <property type="term" value="F:DNA binding"/>
    <property type="evidence" value="ECO:0007669"/>
    <property type="project" value="UniProtKB-UniRule"/>
</dbReference>
<gene>
    <name evidence="7" type="ORF">DMENIID0002_03370</name>
</gene>
<keyword evidence="6" id="KW-0814">Transposable element</keyword>
<dbReference type="Pfam" id="PF00872">
    <property type="entry name" value="Transposase_mut"/>
    <property type="match status" value="1"/>
</dbReference>
<evidence type="ECO:0000256" key="2">
    <source>
        <dbReference type="ARBA" id="ARBA00010961"/>
    </source>
</evidence>
<dbReference type="EMBL" id="AP029170">
    <property type="protein sequence ID" value="BFD45691.1"/>
    <property type="molecule type" value="Genomic_DNA"/>
</dbReference>
<dbReference type="PANTHER" id="PTHR33217:SF5">
    <property type="entry name" value="MUTATOR FAMILY TRANSPOSASE"/>
    <property type="match status" value="1"/>
</dbReference>
<proteinExistence type="inferred from homology"/>